<dbReference type="OrthoDB" id="310895at2759"/>
<dbReference type="EMBL" id="ML996122">
    <property type="protein sequence ID" value="KAF2736723.1"/>
    <property type="molecule type" value="Genomic_DNA"/>
</dbReference>
<dbReference type="Proteomes" id="UP000799444">
    <property type="component" value="Unassembled WGS sequence"/>
</dbReference>
<keyword evidence="4" id="KW-1185">Reference proteome</keyword>
<dbReference type="AlphaFoldDB" id="A0A9P4V4Y7"/>
<dbReference type="Gene3D" id="3.40.309.10">
    <property type="entry name" value="Aldehyde Dehydrogenase, Chain A, domain 2"/>
    <property type="match status" value="1"/>
</dbReference>
<dbReference type="InterPro" id="IPR016163">
    <property type="entry name" value="Ald_DH_C"/>
</dbReference>
<gene>
    <name evidence="3" type="ORF">EJ04DRAFT_489314</name>
</gene>
<organism evidence="3 4">
    <name type="scientific">Polyplosphaeria fusca</name>
    <dbReference type="NCBI Taxonomy" id="682080"/>
    <lineage>
        <taxon>Eukaryota</taxon>
        <taxon>Fungi</taxon>
        <taxon>Dikarya</taxon>
        <taxon>Ascomycota</taxon>
        <taxon>Pezizomycotina</taxon>
        <taxon>Dothideomycetes</taxon>
        <taxon>Pleosporomycetidae</taxon>
        <taxon>Pleosporales</taxon>
        <taxon>Tetraplosphaeriaceae</taxon>
        <taxon>Polyplosphaeria</taxon>
    </lineage>
</organism>
<dbReference type="GO" id="GO:0004777">
    <property type="term" value="F:succinate-semialdehyde dehydrogenase (NAD+) activity"/>
    <property type="evidence" value="ECO:0007669"/>
    <property type="project" value="TreeGrafter"/>
</dbReference>
<accession>A0A9P4V4Y7</accession>
<sequence length="496" mass="52681">MPFSTTQSPDKLPVVPLWINGQEHPFEEASLFPVTSSVQNKTVHHAVSASPETATLAVESASAAFAAWGKTSPTHRRSLLLKAADILEQKTKEIAGWQVAETSCPQEFAGFNVKAGTMYVREIAAATSEIRGTVPQRLTGPGGEEEGGLTVVVREPCGVVLIIPPWNGAVILPLRAISMALAAGCALVVKASELCPRTHSMLVECFEEAGIPKGVINMIQARRDDASAVVEAIVSHKAVRKIDFIGSAAVGSKIGQVCAKYLKPILMELGGKGPAVILEDADLDKAAGLCALGAVLDHGQLCFSTERIIVHKSIYDNFTKKLAGAMSNIPKAGDAVTKQSANHAYEVLKDAEAKGAKFLCGGPEYISETSLKPTLVTNIQADARIRDEETFGPSASVYMAEDDEDAIAQANDSVYGLNAAVHSSSWEHAFGVASRLEYGQVHINSLTSSDAPGQPIRGVKGSGWGQSNSIWGIHEFSIEKTIAFHSSQALPILLRH</sequence>
<evidence type="ECO:0000259" key="2">
    <source>
        <dbReference type="Pfam" id="PF00171"/>
    </source>
</evidence>
<evidence type="ECO:0000313" key="3">
    <source>
        <dbReference type="EMBL" id="KAF2736723.1"/>
    </source>
</evidence>
<feature type="domain" description="Aldehyde dehydrogenase" evidence="2">
    <location>
        <begin position="31"/>
        <end position="482"/>
    </location>
</feature>
<dbReference type="PANTHER" id="PTHR43353:SF6">
    <property type="entry name" value="CYTOPLASMIC ALDEHYDE DEHYDROGENASE (EUROFUNG)"/>
    <property type="match status" value="1"/>
</dbReference>
<evidence type="ECO:0000313" key="4">
    <source>
        <dbReference type="Proteomes" id="UP000799444"/>
    </source>
</evidence>
<dbReference type="InterPro" id="IPR015590">
    <property type="entry name" value="Aldehyde_DH_dom"/>
</dbReference>
<reference evidence="3" key="1">
    <citation type="journal article" date="2020" name="Stud. Mycol.">
        <title>101 Dothideomycetes genomes: a test case for predicting lifestyles and emergence of pathogens.</title>
        <authorList>
            <person name="Haridas S."/>
            <person name="Albert R."/>
            <person name="Binder M."/>
            <person name="Bloem J."/>
            <person name="Labutti K."/>
            <person name="Salamov A."/>
            <person name="Andreopoulos B."/>
            <person name="Baker S."/>
            <person name="Barry K."/>
            <person name="Bills G."/>
            <person name="Bluhm B."/>
            <person name="Cannon C."/>
            <person name="Castanera R."/>
            <person name="Culley D."/>
            <person name="Daum C."/>
            <person name="Ezra D."/>
            <person name="Gonzalez J."/>
            <person name="Henrissat B."/>
            <person name="Kuo A."/>
            <person name="Liang C."/>
            <person name="Lipzen A."/>
            <person name="Lutzoni F."/>
            <person name="Magnuson J."/>
            <person name="Mondo S."/>
            <person name="Nolan M."/>
            <person name="Ohm R."/>
            <person name="Pangilinan J."/>
            <person name="Park H.-J."/>
            <person name="Ramirez L."/>
            <person name="Alfaro M."/>
            <person name="Sun H."/>
            <person name="Tritt A."/>
            <person name="Yoshinaga Y."/>
            <person name="Zwiers L.-H."/>
            <person name="Turgeon B."/>
            <person name="Goodwin S."/>
            <person name="Spatafora J."/>
            <person name="Crous P."/>
            <person name="Grigoriev I."/>
        </authorList>
    </citation>
    <scope>NUCLEOTIDE SEQUENCE</scope>
    <source>
        <strain evidence="3">CBS 125425</strain>
    </source>
</reference>
<dbReference type="GO" id="GO:0009450">
    <property type="term" value="P:gamma-aminobutyric acid catabolic process"/>
    <property type="evidence" value="ECO:0007669"/>
    <property type="project" value="TreeGrafter"/>
</dbReference>
<dbReference type="InterPro" id="IPR016162">
    <property type="entry name" value="Ald_DH_N"/>
</dbReference>
<proteinExistence type="predicted"/>
<dbReference type="SUPFAM" id="SSF53720">
    <property type="entry name" value="ALDH-like"/>
    <property type="match status" value="1"/>
</dbReference>
<comment type="caution">
    <text evidence="3">The sequence shown here is derived from an EMBL/GenBank/DDBJ whole genome shotgun (WGS) entry which is preliminary data.</text>
</comment>
<protein>
    <submittedName>
        <fullName evidence="3">NAD-dependent aldehyde dehydrogenase</fullName>
    </submittedName>
</protein>
<dbReference type="Pfam" id="PF00171">
    <property type="entry name" value="Aldedh"/>
    <property type="match status" value="1"/>
</dbReference>
<name>A0A9P4V4Y7_9PLEO</name>
<dbReference type="Gene3D" id="3.40.605.10">
    <property type="entry name" value="Aldehyde Dehydrogenase, Chain A, domain 1"/>
    <property type="match status" value="1"/>
</dbReference>
<dbReference type="InterPro" id="IPR050740">
    <property type="entry name" value="Aldehyde_DH_Superfamily"/>
</dbReference>
<dbReference type="PANTHER" id="PTHR43353">
    <property type="entry name" value="SUCCINATE-SEMIALDEHYDE DEHYDROGENASE, MITOCHONDRIAL"/>
    <property type="match status" value="1"/>
</dbReference>
<dbReference type="InterPro" id="IPR016161">
    <property type="entry name" value="Ald_DH/histidinol_DH"/>
</dbReference>
<keyword evidence="1" id="KW-0560">Oxidoreductase</keyword>
<evidence type="ECO:0000256" key="1">
    <source>
        <dbReference type="ARBA" id="ARBA00023002"/>
    </source>
</evidence>